<gene>
    <name evidence="3" type="ORF">METZ01_LOCUS28876</name>
</gene>
<dbReference type="GO" id="GO:0032297">
    <property type="term" value="P:negative regulation of DNA-templated DNA replication initiation"/>
    <property type="evidence" value="ECO:0007669"/>
    <property type="project" value="InterPro"/>
</dbReference>
<dbReference type="InterPro" id="IPR055199">
    <property type="entry name" value="Hda_lid"/>
</dbReference>
<evidence type="ECO:0000259" key="2">
    <source>
        <dbReference type="Pfam" id="PF22688"/>
    </source>
</evidence>
<dbReference type="Gene3D" id="3.40.50.300">
    <property type="entry name" value="P-loop containing nucleotide triphosphate hydrolases"/>
    <property type="match status" value="1"/>
</dbReference>
<dbReference type="PANTHER" id="PTHR30050:SF5">
    <property type="entry name" value="DNAA REGULATORY INACTIVATOR HDA"/>
    <property type="match status" value="1"/>
</dbReference>
<proteinExistence type="predicted"/>
<sequence>VEQLLLPVSVSEHMVFDSFYPGPNLEIYQSLRTNVQKLLWIAGTKGSGKTHLLQAAFHRCIRLSRKSLYIPMYEFDQFSPEILDDLDQLDLICIDDIEFILGNQAWERKLLDLYERLQTTDCHLVIASHEPPKGINFFLPDLASRFSMSVVHQLEMLSETEMISAIQLHANIRGFNLPNDSANYLLKRVERSVGSLMEIIKILDYESLSKQRKLTVPFIKNILHLGNKDQ</sequence>
<dbReference type="InterPro" id="IPR027417">
    <property type="entry name" value="P-loop_NTPase"/>
</dbReference>
<evidence type="ECO:0000259" key="1">
    <source>
        <dbReference type="Pfam" id="PF00308"/>
    </source>
</evidence>
<dbReference type="AlphaFoldDB" id="A0A381Q9M1"/>
<accession>A0A381Q9M1</accession>
<dbReference type="EMBL" id="UINC01001262">
    <property type="protein sequence ID" value="SUZ76022.1"/>
    <property type="molecule type" value="Genomic_DNA"/>
</dbReference>
<dbReference type="PANTHER" id="PTHR30050">
    <property type="entry name" value="CHROMOSOMAL REPLICATION INITIATOR PROTEIN DNAA"/>
    <property type="match status" value="1"/>
</dbReference>
<dbReference type="Gene3D" id="1.10.8.60">
    <property type="match status" value="1"/>
</dbReference>
<dbReference type="NCBIfam" id="TIGR03420">
    <property type="entry name" value="DnaA_homol_Hda"/>
    <property type="match status" value="1"/>
</dbReference>
<dbReference type="GO" id="GO:0006270">
    <property type="term" value="P:DNA replication initiation"/>
    <property type="evidence" value="ECO:0007669"/>
    <property type="project" value="TreeGrafter"/>
</dbReference>
<evidence type="ECO:0000313" key="3">
    <source>
        <dbReference type="EMBL" id="SUZ76022.1"/>
    </source>
</evidence>
<protein>
    <submittedName>
        <fullName evidence="3">Uncharacterized protein</fullName>
    </submittedName>
</protein>
<dbReference type="Pfam" id="PF22688">
    <property type="entry name" value="Hda_lid"/>
    <property type="match status" value="1"/>
</dbReference>
<dbReference type="InterPro" id="IPR013317">
    <property type="entry name" value="DnaA_dom"/>
</dbReference>
<feature type="domain" description="Hda lid" evidence="2">
    <location>
        <begin position="160"/>
        <end position="223"/>
    </location>
</feature>
<feature type="domain" description="Chromosomal replication initiator protein DnaA ATPAse" evidence="1">
    <location>
        <begin position="38"/>
        <end position="151"/>
    </location>
</feature>
<feature type="non-terminal residue" evidence="3">
    <location>
        <position position="1"/>
    </location>
</feature>
<reference evidence="3" key="1">
    <citation type="submission" date="2018-05" db="EMBL/GenBank/DDBJ databases">
        <authorList>
            <person name="Lanie J.A."/>
            <person name="Ng W.-L."/>
            <person name="Kazmierczak K.M."/>
            <person name="Andrzejewski T.M."/>
            <person name="Davidsen T.M."/>
            <person name="Wayne K.J."/>
            <person name="Tettelin H."/>
            <person name="Glass J.I."/>
            <person name="Rusch D."/>
            <person name="Podicherti R."/>
            <person name="Tsui H.-C.T."/>
            <person name="Winkler M.E."/>
        </authorList>
    </citation>
    <scope>NUCLEOTIDE SEQUENCE</scope>
</reference>
<organism evidence="3">
    <name type="scientific">marine metagenome</name>
    <dbReference type="NCBI Taxonomy" id="408172"/>
    <lineage>
        <taxon>unclassified sequences</taxon>
        <taxon>metagenomes</taxon>
        <taxon>ecological metagenomes</taxon>
    </lineage>
</organism>
<dbReference type="Pfam" id="PF00308">
    <property type="entry name" value="Bac_DnaA"/>
    <property type="match status" value="1"/>
</dbReference>
<name>A0A381Q9M1_9ZZZZ</name>
<dbReference type="SUPFAM" id="SSF52540">
    <property type="entry name" value="P-loop containing nucleoside triphosphate hydrolases"/>
    <property type="match status" value="1"/>
</dbReference>
<dbReference type="InterPro" id="IPR017788">
    <property type="entry name" value="Hda"/>
</dbReference>